<evidence type="ECO:0000313" key="3">
    <source>
        <dbReference type="EMBL" id="AHC14395.1"/>
    </source>
</evidence>
<feature type="transmembrane region" description="Helical" evidence="2">
    <location>
        <begin position="402"/>
        <end position="424"/>
    </location>
</feature>
<dbReference type="OrthoDB" id="9830685at2"/>
<dbReference type="Gene3D" id="2.30.30.40">
    <property type="entry name" value="SH3 Domains"/>
    <property type="match status" value="1"/>
</dbReference>
<proteinExistence type="predicted"/>
<dbReference type="eggNOG" id="ENOG5033V6J">
    <property type="taxonomic scope" value="Bacteria"/>
</dbReference>
<accession>V5WFH5</accession>
<dbReference type="STRING" id="1307761.L21SP2_0975"/>
<dbReference type="RefSeq" id="WP_024267326.1">
    <property type="nucleotide sequence ID" value="NC_023035.1"/>
</dbReference>
<organism evidence="3 4">
    <name type="scientific">Salinispira pacifica</name>
    <dbReference type="NCBI Taxonomy" id="1307761"/>
    <lineage>
        <taxon>Bacteria</taxon>
        <taxon>Pseudomonadati</taxon>
        <taxon>Spirochaetota</taxon>
        <taxon>Spirochaetia</taxon>
        <taxon>Spirochaetales</taxon>
        <taxon>Spirochaetaceae</taxon>
        <taxon>Salinispira</taxon>
    </lineage>
</organism>
<evidence type="ECO:0000256" key="1">
    <source>
        <dbReference type="SAM" id="MobiDB-lite"/>
    </source>
</evidence>
<dbReference type="AlphaFoldDB" id="V5WFH5"/>
<dbReference type="Proteomes" id="UP000018680">
    <property type="component" value="Chromosome"/>
</dbReference>
<gene>
    <name evidence="3" type="ORF">L21SP2_0975</name>
</gene>
<keyword evidence="2" id="KW-0472">Membrane</keyword>
<keyword evidence="2" id="KW-1133">Transmembrane helix</keyword>
<dbReference type="KEGG" id="slr:L21SP2_0975"/>
<protein>
    <submittedName>
        <fullName evidence="3">Uncharacterized protein</fullName>
    </submittedName>
</protein>
<keyword evidence="2" id="KW-0812">Transmembrane</keyword>
<evidence type="ECO:0000313" key="4">
    <source>
        <dbReference type="Proteomes" id="UP000018680"/>
    </source>
</evidence>
<reference evidence="3 4" key="1">
    <citation type="journal article" date="2015" name="Stand. Genomic Sci.">
        <title>Complete genome sequence and description of Salinispira pacifica gen. nov., sp. nov., a novel spirochaete isolated form a hypersaline microbial mat.</title>
        <authorList>
            <person name="Ben Hania W."/>
            <person name="Joseph M."/>
            <person name="Schumann P."/>
            <person name="Bunk B."/>
            <person name="Fiebig A."/>
            <person name="Sproer C."/>
            <person name="Klenk H.P."/>
            <person name="Fardeau M.L."/>
            <person name="Spring S."/>
        </authorList>
    </citation>
    <scope>NUCLEOTIDE SEQUENCE [LARGE SCALE GENOMIC DNA]</scope>
    <source>
        <strain evidence="3 4">L21-RPul-D2</strain>
    </source>
</reference>
<evidence type="ECO:0000256" key="2">
    <source>
        <dbReference type="SAM" id="Phobius"/>
    </source>
</evidence>
<dbReference type="EMBL" id="CP006939">
    <property type="protein sequence ID" value="AHC14395.1"/>
    <property type="molecule type" value="Genomic_DNA"/>
</dbReference>
<keyword evidence="4" id="KW-1185">Reference proteome</keyword>
<sequence>MTINILRKFVVLLLTSMSIYGIEVSLDREYNIPDPSQYFDELEPIFNSRRWSGSSPWVYWLASGDLFVFQGPFHWKLELENGQYSRLREWEAFTEYGFGTRPASFRNNDFIVLRYGSIFEGPRKAGIFSEQWEPLMIGTEFNEISLGRIRRRVEDDRQPYGWHVDLLGEYSIINRPVVEDFDERITFGEFQTFLSLVGPENDMLYHIPTEFASLRIAGNYPSISVSFDRFRIAIVVIAEQIDQNTELKGVWKIYTLNVTYEARTDKDIQVFSSPGADSQIIGTVTSDIQLIAMDTANYERNGEIQDFWYQVKSNSIEGWVYGGDLLIEGNSWRDRLSNRGELIRWQEVPELVAELRPEEAEIEESYPSNEARSEYEEPVDTAESDIDPQEQIFLNRKNEMPFTTILVITIITAIILTLLVGFIADKVKGKKDN</sequence>
<name>V5WFH5_9SPIO</name>
<dbReference type="HOGENOM" id="CLU_637586_0_0_12"/>
<feature type="region of interest" description="Disordered" evidence="1">
    <location>
        <begin position="360"/>
        <end position="384"/>
    </location>
</feature>